<dbReference type="GO" id="GO:0008046">
    <property type="term" value="F:axon guidance receptor activity"/>
    <property type="evidence" value="ECO:0007669"/>
    <property type="project" value="TreeGrafter"/>
</dbReference>
<dbReference type="GO" id="GO:0030424">
    <property type="term" value="C:axon"/>
    <property type="evidence" value="ECO:0007669"/>
    <property type="project" value="TreeGrafter"/>
</dbReference>
<evidence type="ECO:0000259" key="5">
    <source>
        <dbReference type="PROSITE" id="PS50835"/>
    </source>
</evidence>
<dbReference type="GO" id="GO:0007156">
    <property type="term" value="P:homophilic cell adhesion via plasma membrane adhesion molecules"/>
    <property type="evidence" value="ECO:0007669"/>
    <property type="project" value="TreeGrafter"/>
</dbReference>
<gene>
    <name evidence="7" type="ORF">NQ315_006260</name>
</gene>
<dbReference type="InterPro" id="IPR003961">
    <property type="entry name" value="FN3_dom"/>
</dbReference>
<dbReference type="InterPro" id="IPR007110">
    <property type="entry name" value="Ig-like_dom"/>
</dbReference>
<feature type="domain" description="Ig-like" evidence="5">
    <location>
        <begin position="63"/>
        <end position="154"/>
    </location>
</feature>
<dbReference type="AlphaFoldDB" id="A0AAV8W0T9"/>
<proteinExistence type="predicted"/>
<evidence type="ECO:0000313" key="7">
    <source>
        <dbReference type="EMBL" id="KAJ8919732.1"/>
    </source>
</evidence>
<dbReference type="PROSITE" id="PS50853">
    <property type="entry name" value="FN3"/>
    <property type="match status" value="1"/>
</dbReference>
<dbReference type="SUPFAM" id="SSF48726">
    <property type="entry name" value="Immunoglobulin"/>
    <property type="match status" value="3"/>
</dbReference>
<dbReference type="CDD" id="cd00096">
    <property type="entry name" value="Ig"/>
    <property type="match status" value="1"/>
</dbReference>
<feature type="domain" description="Fibronectin type-III" evidence="6">
    <location>
        <begin position="343"/>
        <end position="442"/>
    </location>
</feature>
<feature type="compositionally biased region" description="Acidic residues" evidence="4">
    <location>
        <begin position="34"/>
        <end position="58"/>
    </location>
</feature>
<feature type="domain" description="Ig-like" evidence="5">
    <location>
        <begin position="163"/>
        <end position="245"/>
    </location>
</feature>
<protein>
    <submittedName>
        <fullName evidence="7">Uncharacterized protein</fullName>
    </submittedName>
</protein>
<accession>A0AAV8W0T9</accession>
<dbReference type="PANTHER" id="PTHR45080">
    <property type="entry name" value="CONTACTIN 5"/>
    <property type="match status" value="1"/>
</dbReference>
<feature type="non-terminal residue" evidence="7">
    <location>
        <position position="459"/>
    </location>
</feature>
<dbReference type="InterPro" id="IPR036116">
    <property type="entry name" value="FN3_sf"/>
</dbReference>
<dbReference type="InterPro" id="IPR003598">
    <property type="entry name" value="Ig_sub2"/>
</dbReference>
<evidence type="ECO:0000256" key="2">
    <source>
        <dbReference type="ARBA" id="ARBA00023157"/>
    </source>
</evidence>
<dbReference type="CDD" id="cd00063">
    <property type="entry name" value="FN3"/>
    <property type="match status" value="1"/>
</dbReference>
<keyword evidence="2" id="KW-1015">Disulfide bond</keyword>
<evidence type="ECO:0000313" key="8">
    <source>
        <dbReference type="Proteomes" id="UP001159042"/>
    </source>
</evidence>
<dbReference type="InterPro" id="IPR013098">
    <property type="entry name" value="Ig_I-set"/>
</dbReference>
<dbReference type="PANTHER" id="PTHR45080:SF38">
    <property type="entry name" value="FI23916P1-RELATED"/>
    <property type="match status" value="1"/>
</dbReference>
<evidence type="ECO:0000259" key="6">
    <source>
        <dbReference type="PROSITE" id="PS50853"/>
    </source>
</evidence>
<dbReference type="GO" id="GO:0043025">
    <property type="term" value="C:neuronal cell body"/>
    <property type="evidence" value="ECO:0007669"/>
    <property type="project" value="TreeGrafter"/>
</dbReference>
<dbReference type="InterPro" id="IPR036179">
    <property type="entry name" value="Ig-like_dom_sf"/>
</dbReference>
<dbReference type="GO" id="GO:0050808">
    <property type="term" value="P:synapse organization"/>
    <property type="evidence" value="ECO:0007669"/>
    <property type="project" value="TreeGrafter"/>
</dbReference>
<feature type="region of interest" description="Disordered" evidence="4">
    <location>
        <begin position="21"/>
        <end position="59"/>
    </location>
</feature>
<keyword evidence="3" id="KW-0393">Immunoglobulin domain</keyword>
<name>A0AAV8W0T9_9CUCU</name>
<evidence type="ECO:0000256" key="4">
    <source>
        <dbReference type="SAM" id="MobiDB-lite"/>
    </source>
</evidence>
<dbReference type="SMART" id="SM00409">
    <property type="entry name" value="IG"/>
    <property type="match status" value="3"/>
</dbReference>
<comment type="caution">
    <text evidence="7">The sequence shown here is derived from an EMBL/GenBank/DDBJ whole genome shotgun (WGS) entry which is preliminary data.</text>
</comment>
<dbReference type="Gene3D" id="2.60.40.10">
    <property type="entry name" value="Immunoglobulins"/>
    <property type="match status" value="4"/>
</dbReference>
<evidence type="ECO:0000256" key="1">
    <source>
        <dbReference type="ARBA" id="ARBA00022737"/>
    </source>
</evidence>
<dbReference type="PROSITE" id="PS50835">
    <property type="entry name" value="IG_LIKE"/>
    <property type="match status" value="3"/>
</dbReference>
<keyword evidence="8" id="KW-1185">Reference proteome</keyword>
<dbReference type="SMART" id="SM00060">
    <property type="entry name" value="FN3"/>
    <property type="match status" value="1"/>
</dbReference>
<dbReference type="InterPro" id="IPR013783">
    <property type="entry name" value="Ig-like_fold"/>
</dbReference>
<feature type="domain" description="Ig-like" evidence="5">
    <location>
        <begin position="250"/>
        <end position="339"/>
    </location>
</feature>
<organism evidence="7 8">
    <name type="scientific">Exocentrus adspersus</name>
    <dbReference type="NCBI Taxonomy" id="1586481"/>
    <lineage>
        <taxon>Eukaryota</taxon>
        <taxon>Metazoa</taxon>
        <taxon>Ecdysozoa</taxon>
        <taxon>Arthropoda</taxon>
        <taxon>Hexapoda</taxon>
        <taxon>Insecta</taxon>
        <taxon>Pterygota</taxon>
        <taxon>Neoptera</taxon>
        <taxon>Endopterygota</taxon>
        <taxon>Coleoptera</taxon>
        <taxon>Polyphaga</taxon>
        <taxon>Cucujiformia</taxon>
        <taxon>Chrysomeloidea</taxon>
        <taxon>Cerambycidae</taxon>
        <taxon>Lamiinae</taxon>
        <taxon>Acanthocinini</taxon>
        <taxon>Exocentrus</taxon>
    </lineage>
</organism>
<dbReference type="Pfam" id="PF07679">
    <property type="entry name" value="I-set"/>
    <property type="match status" value="2"/>
</dbReference>
<dbReference type="GO" id="GO:0005886">
    <property type="term" value="C:plasma membrane"/>
    <property type="evidence" value="ECO:0007669"/>
    <property type="project" value="TreeGrafter"/>
</dbReference>
<dbReference type="Pfam" id="PF13927">
    <property type="entry name" value="Ig_3"/>
    <property type="match status" value="1"/>
</dbReference>
<reference evidence="7 8" key="1">
    <citation type="journal article" date="2023" name="Insect Mol. Biol.">
        <title>Genome sequencing provides insights into the evolution of gene families encoding plant cell wall-degrading enzymes in longhorned beetles.</title>
        <authorList>
            <person name="Shin N.R."/>
            <person name="Okamura Y."/>
            <person name="Kirsch R."/>
            <person name="Pauchet Y."/>
        </authorList>
    </citation>
    <scope>NUCLEOTIDE SEQUENCE [LARGE SCALE GENOMIC DNA]</scope>
    <source>
        <strain evidence="7">EAD_L_NR</strain>
    </source>
</reference>
<dbReference type="EMBL" id="JANEYG010000016">
    <property type="protein sequence ID" value="KAJ8919732.1"/>
    <property type="molecule type" value="Genomic_DNA"/>
</dbReference>
<dbReference type="SUPFAM" id="SSF49265">
    <property type="entry name" value="Fibronectin type III"/>
    <property type="match status" value="1"/>
</dbReference>
<dbReference type="Pfam" id="PF00041">
    <property type="entry name" value="fn3"/>
    <property type="match status" value="1"/>
</dbReference>
<evidence type="ECO:0000256" key="3">
    <source>
        <dbReference type="ARBA" id="ARBA00023319"/>
    </source>
</evidence>
<sequence length="459" mass="51464">MRAIKCSIYFSVKSKPGALEDTYGDLVGSNDEGVQNDEYDEDYPIEEDDTGDVPEESVDPVSPVLADFKTKPQLFIAKMGEVVRLPCEITNPDLVLVWKKDENQLLYQGDFPIRLFSNINKTSGGLEVTVTSHNDYGKYSCQMMISTNNSPMITHSIVPPTPPKITSVLPEGNKTVYEVGESLKLTCLATGYPKPKISWFKGSERLGIEGETIRIPDLKAKSNGVYRCLADNKVSEPAHSHIIINVQHKPVISIDKYIVNSDKENDAELKCTVHAYPSPVVVWKKNGMNIKADPPKVVFKRHQNNVENILIIANLTEADFGEYSCSAVNNLGKVEETVSLVKTPAVRGFVKPEKANKDVVLTWKVESKSPITEHQLQYRRKGEEEWKTLKPEVTNDGDGVYTMKYTLKGLEPGSYETRARSQNSHGWSEYSDIMPFEGVLAKNGSHHKQHNKKHHKDMK</sequence>
<dbReference type="InterPro" id="IPR050958">
    <property type="entry name" value="Cell_Adh-Cytoskel_Orgn"/>
</dbReference>
<keyword evidence="1" id="KW-0677">Repeat</keyword>
<dbReference type="Proteomes" id="UP001159042">
    <property type="component" value="Unassembled WGS sequence"/>
</dbReference>
<dbReference type="InterPro" id="IPR003599">
    <property type="entry name" value="Ig_sub"/>
</dbReference>
<dbReference type="SMART" id="SM00408">
    <property type="entry name" value="IGc2"/>
    <property type="match status" value="3"/>
</dbReference>
<dbReference type="FunFam" id="2.60.40.10:FF:000032">
    <property type="entry name" value="palladin isoform X1"/>
    <property type="match status" value="1"/>
</dbReference>